<accession>A0A0R3R4X8</accession>
<dbReference type="WBParaSite" id="BTMF_0001506801-mRNA-1">
    <property type="protein sequence ID" value="BTMF_0001506801-mRNA-1"/>
    <property type="gene ID" value="BTMF_0001506801"/>
</dbReference>
<evidence type="ECO:0000313" key="2">
    <source>
        <dbReference type="EMBL" id="VDO44660.1"/>
    </source>
</evidence>
<evidence type="ECO:0000256" key="1">
    <source>
        <dbReference type="SAM" id="MobiDB-lite"/>
    </source>
</evidence>
<feature type="region of interest" description="Disordered" evidence="1">
    <location>
        <begin position="64"/>
        <end position="106"/>
    </location>
</feature>
<protein>
    <submittedName>
        <fullName evidence="4">BZIP domain-containing protein</fullName>
    </submittedName>
</protein>
<name>A0A0R3R4X8_9BILA</name>
<feature type="compositionally biased region" description="Basic residues" evidence="1">
    <location>
        <begin position="72"/>
        <end position="88"/>
    </location>
</feature>
<reference evidence="4" key="1">
    <citation type="submission" date="2017-02" db="UniProtKB">
        <authorList>
            <consortium name="WormBaseParasite"/>
        </authorList>
    </citation>
    <scope>IDENTIFICATION</scope>
</reference>
<dbReference type="STRING" id="42155.A0A0R3R4X8"/>
<evidence type="ECO:0000313" key="4">
    <source>
        <dbReference type="WBParaSite" id="BTMF_0001506801-mRNA-1"/>
    </source>
</evidence>
<dbReference type="EMBL" id="UZAG01019728">
    <property type="protein sequence ID" value="VDO44660.1"/>
    <property type="molecule type" value="Genomic_DNA"/>
</dbReference>
<proteinExistence type="predicted"/>
<sequence length="106" mass="12439">MANSESYILEGKSETVIGKEELRLSENAIKQQVESNDVNVDQISNEGNITHMDKCLSKKQMRKLKKEQEKLSHRKDRRARERMRKKMKRAAEREAGCVIPKRSRIR</sequence>
<dbReference type="Proteomes" id="UP000280834">
    <property type="component" value="Unassembled WGS sequence"/>
</dbReference>
<gene>
    <name evidence="2" type="ORF">BTMF_LOCUS13064</name>
</gene>
<keyword evidence="3" id="KW-1185">Reference proteome</keyword>
<dbReference type="AlphaFoldDB" id="A0A0R3R4X8"/>
<organism evidence="4">
    <name type="scientific">Brugia timori</name>
    <dbReference type="NCBI Taxonomy" id="42155"/>
    <lineage>
        <taxon>Eukaryota</taxon>
        <taxon>Metazoa</taxon>
        <taxon>Ecdysozoa</taxon>
        <taxon>Nematoda</taxon>
        <taxon>Chromadorea</taxon>
        <taxon>Rhabditida</taxon>
        <taxon>Spirurina</taxon>
        <taxon>Spiruromorpha</taxon>
        <taxon>Filarioidea</taxon>
        <taxon>Onchocercidae</taxon>
        <taxon>Brugia</taxon>
    </lineage>
</organism>
<reference evidence="2 3" key="2">
    <citation type="submission" date="2018-11" db="EMBL/GenBank/DDBJ databases">
        <authorList>
            <consortium name="Pathogen Informatics"/>
        </authorList>
    </citation>
    <scope>NUCLEOTIDE SEQUENCE [LARGE SCALE GENOMIC DNA]</scope>
</reference>
<evidence type="ECO:0000313" key="3">
    <source>
        <dbReference type="Proteomes" id="UP000280834"/>
    </source>
</evidence>